<dbReference type="PROSITE" id="PS50250">
    <property type="entry name" value="PCI"/>
    <property type="match status" value="1"/>
</dbReference>
<dbReference type="GO" id="GO:0070390">
    <property type="term" value="C:transcription export complex 2"/>
    <property type="evidence" value="ECO:0007669"/>
    <property type="project" value="TreeGrafter"/>
</dbReference>
<proteinExistence type="predicted"/>
<accession>A0A250XLR3</accession>
<dbReference type="Pfam" id="PF25573">
    <property type="entry name" value="TPR_PSMD3_N"/>
    <property type="match status" value="1"/>
</dbReference>
<dbReference type="EMBL" id="BEGY01000108">
    <property type="protein sequence ID" value="GAX83832.1"/>
    <property type="molecule type" value="Genomic_DNA"/>
</dbReference>
<dbReference type="InterPro" id="IPR036388">
    <property type="entry name" value="WH-like_DNA-bd_sf"/>
</dbReference>
<dbReference type="Gene3D" id="1.10.10.10">
    <property type="entry name" value="Winged helix-like DNA-binding domain superfamily/Winged helix DNA-binding domain"/>
    <property type="match status" value="1"/>
</dbReference>
<dbReference type="PANTHER" id="PTHR12732">
    <property type="entry name" value="UNCHARACTERIZED PROTEASOME COMPONENT REGION PCI-CONTAINING"/>
    <property type="match status" value="1"/>
</dbReference>
<dbReference type="Pfam" id="PF01399">
    <property type="entry name" value="PCI"/>
    <property type="match status" value="1"/>
</dbReference>
<sequence length="409" mass="45734">MSLASFLGEVRGAIQNEDGDALRNLMRFNSNAALAVMQLSQRGASIPVSDVQRQLPSPWSDLVVSYLQALLLHQKGEVIAACKEFRERHARGMLDAVKEQQVWVVPAVLGMAVTLKYLSEQADQEQSKKGVNGTHVSSLAMFLQQLFSSTAASKGPGSDVKKQAAVGIGCIMMKVYFLCNTINNCKNVINTVDSILKNLDSAAASHRVTFRYYTGRLAAYDEDYEKAEEHLSYAFQHCHRDAMGNKRKVLRYLIPVRMLRGTLPSDQLLDKFHLQEYRNIKEAVQSGDVALLLRSLEENQVAFVQAGTYLLLEKLLLSAYRRLFRKVAVLHAEMNPAKATQLPLALLHAALQMQGLDKDNMELQCILANLIYRKYIKGYIAFKPRILVLAKTDAFPDLSQVQLGDPFTL</sequence>
<name>A0A250XLR3_9CHLO</name>
<dbReference type="STRING" id="1157962.A0A250XLR3"/>
<dbReference type="GO" id="GO:0003723">
    <property type="term" value="F:RNA binding"/>
    <property type="evidence" value="ECO:0007669"/>
    <property type="project" value="InterPro"/>
</dbReference>
<dbReference type="SMART" id="SM00753">
    <property type="entry name" value="PAM"/>
    <property type="match status" value="1"/>
</dbReference>
<dbReference type="InterPro" id="IPR000717">
    <property type="entry name" value="PCI_dom"/>
</dbReference>
<protein>
    <recommendedName>
        <fullName evidence="1">PCI domain-containing protein</fullName>
    </recommendedName>
</protein>
<organism evidence="2 3">
    <name type="scientific">Chlamydomonas eustigma</name>
    <dbReference type="NCBI Taxonomy" id="1157962"/>
    <lineage>
        <taxon>Eukaryota</taxon>
        <taxon>Viridiplantae</taxon>
        <taxon>Chlorophyta</taxon>
        <taxon>core chlorophytes</taxon>
        <taxon>Chlorophyceae</taxon>
        <taxon>CS clade</taxon>
        <taxon>Chlamydomonadales</taxon>
        <taxon>Chlamydomonadaceae</taxon>
        <taxon>Chlamydomonas</taxon>
    </lineage>
</organism>
<dbReference type="OrthoDB" id="10252687at2759"/>
<dbReference type="AlphaFoldDB" id="A0A250XLR3"/>
<dbReference type="Proteomes" id="UP000232323">
    <property type="component" value="Unassembled WGS sequence"/>
</dbReference>
<evidence type="ECO:0000313" key="3">
    <source>
        <dbReference type="Proteomes" id="UP000232323"/>
    </source>
</evidence>
<feature type="domain" description="PCI" evidence="1">
    <location>
        <begin position="208"/>
        <end position="394"/>
    </location>
</feature>
<dbReference type="GO" id="GO:0016973">
    <property type="term" value="P:poly(A)+ mRNA export from nucleus"/>
    <property type="evidence" value="ECO:0007669"/>
    <property type="project" value="TreeGrafter"/>
</dbReference>
<gene>
    <name evidence="2" type="ORF">CEUSTIGMA_g11256.t1</name>
</gene>
<dbReference type="GO" id="GO:0006368">
    <property type="term" value="P:transcription elongation by RNA polymerase II"/>
    <property type="evidence" value="ECO:0007669"/>
    <property type="project" value="TreeGrafter"/>
</dbReference>
<dbReference type="InterPro" id="IPR045114">
    <property type="entry name" value="Csn12-like"/>
</dbReference>
<keyword evidence="3" id="KW-1185">Reference proteome</keyword>
<dbReference type="GO" id="GO:0000973">
    <property type="term" value="P:post-transcriptional tethering of RNA polymerase II gene DNA at nuclear periphery"/>
    <property type="evidence" value="ECO:0007669"/>
    <property type="project" value="TreeGrafter"/>
</dbReference>
<dbReference type="InterPro" id="IPR057985">
    <property type="entry name" value="TPR_PSMD3_N"/>
</dbReference>
<reference evidence="2 3" key="1">
    <citation type="submission" date="2017-08" db="EMBL/GenBank/DDBJ databases">
        <title>Acidophilic green algal genome provides insights into adaptation to an acidic environment.</title>
        <authorList>
            <person name="Hirooka S."/>
            <person name="Hirose Y."/>
            <person name="Kanesaki Y."/>
            <person name="Higuchi S."/>
            <person name="Fujiwara T."/>
            <person name="Onuma R."/>
            <person name="Era A."/>
            <person name="Ohbayashi R."/>
            <person name="Uzuka A."/>
            <person name="Nozaki H."/>
            <person name="Yoshikawa H."/>
            <person name="Miyagishima S.Y."/>
        </authorList>
    </citation>
    <scope>NUCLEOTIDE SEQUENCE [LARGE SCALE GENOMIC DNA]</scope>
    <source>
        <strain evidence="2 3">NIES-2499</strain>
    </source>
</reference>
<dbReference type="PANTHER" id="PTHR12732:SF0">
    <property type="entry name" value="PCI DOMAIN-CONTAINING PROTEIN 2"/>
    <property type="match status" value="1"/>
</dbReference>
<evidence type="ECO:0000259" key="1">
    <source>
        <dbReference type="PROSITE" id="PS50250"/>
    </source>
</evidence>
<dbReference type="GO" id="GO:0003690">
    <property type="term" value="F:double-stranded DNA binding"/>
    <property type="evidence" value="ECO:0007669"/>
    <property type="project" value="InterPro"/>
</dbReference>
<evidence type="ECO:0000313" key="2">
    <source>
        <dbReference type="EMBL" id="GAX83832.1"/>
    </source>
</evidence>
<comment type="caution">
    <text evidence="2">The sequence shown here is derived from an EMBL/GenBank/DDBJ whole genome shotgun (WGS) entry which is preliminary data.</text>
</comment>